<dbReference type="Proteomes" id="UP000288805">
    <property type="component" value="Unassembled WGS sequence"/>
</dbReference>
<dbReference type="Gene3D" id="1.25.40.20">
    <property type="entry name" value="Ankyrin repeat-containing domain"/>
    <property type="match status" value="1"/>
</dbReference>
<evidence type="ECO:0000313" key="3">
    <source>
        <dbReference type="Proteomes" id="UP000288805"/>
    </source>
</evidence>
<sequence length="239" mass="27396">MALRMEDPELEGIKTKLFERAMEGRWKEVIEIYKNNTMAHQAKITVLEDTALHIAVLEGKEAEVEKMVYQIGEDARMIKNKMGNTPLHLAASIGNVSMCKCIANRNAKIGRDQALEYCRRDDGETILHCAITGEYFDLAFTIILEFPKLANYVNEQGLSPLHLLANKPTAFRSGTHLSWIDKIIYYCIFIPELKHHKEMHGEKKDSNCLGNTQTCVDFFLNMRTQLKDQIIAHFKQMYG</sequence>
<evidence type="ECO:0000313" key="2">
    <source>
        <dbReference type="EMBL" id="RVX20740.1"/>
    </source>
</evidence>
<dbReference type="EMBL" id="QGNW01000006">
    <property type="protein sequence ID" value="RVX20740.1"/>
    <property type="molecule type" value="Genomic_DNA"/>
</dbReference>
<organism evidence="2 3">
    <name type="scientific">Vitis vinifera</name>
    <name type="common">Grape</name>
    <dbReference type="NCBI Taxonomy" id="29760"/>
    <lineage>
        <taxon>Eukaryota</taxon>
        <taxon>Viridiplantae</taxon>
        <taxon>Streptophyta</taxon>
        <taxon>Embryophyta</taxon>
        <taxon>Tracheophyta</taxon>
        <taxon>Spermatophyta</taxon>
        <taxon>Magnoliopsida</taxon>
        <taxon>eudicotyledons</taxon>
        <taxon>Gunneridae</taxon>
        <taxon>Pentapetalae</taxon>
        <taxon>rosids</taxon>
        <taxon>Vitales</taxon>
        <taxon>Vitaceae</taxon>
        <taxon>Viteae</taxon>
        <taxon>Vitis</taxon>
    </lineage>
</organism>
<dbReference type="AlphaFoldDB" id="A0A438KHS0"/>
<proteinExistence type="predicted"/>
<dbReference type="PANTHER" id="PTHR24121:SF15">
    <property type="entry name" value="ANKYRIN REPEAT PROTEIN"/>
    <property type="match status" value="1"/>
</dbReference>
<keyword evidence="1" id="KW-0040">ANK repeat</keyword>
<dbReference type="InterPro" id="IPR036770">
    <property type="entry name" value="Ankyrin_rpt-contain_sf"/>
</dbReference>
<dbReference type="SUPFAM" id="SSF48403">
    <property type="entry name" value="Ankyrin repeat"/>
    <property type="match status" value="1"/>
</dbReference>
<dbReference type="InterPro" id="IPR002110">
    <property type="entry name" value="Ankyrin_rpt"/>
</dbReference>
<reference evidence="2 3" key="1">
    <citation type="journal article" date="2018" name="PLoS Genet.">
        <title>Population sequencing reveals clonal diversity and ancestral inbreeding in the grapevine cultivar Chardonnay.</title>
        <authorList>
            <person name="Roach M.J."/>
            <person name="Johnson D.L."/>
            <person name="Bohlmann J."/>
            <person name="van Vuuren H.J."/>
            <person name="Jones S.J."/>
            <person name="Pretorius I.S."/>
            <person name="Schmidt S.A."/>
            <person name="Borneman A.R."/>
        </authorList>
    </citation>
    <scope>NUCLEOTIDE SEQUENCE [LARGE SCALE GENOMIC DNA]</scope>
    <source>
        <strain evidence="3">cv. Chardonnay</strain>
        <tissue evidence="2">Leaf</tissue>
    </source>
</reference>
<name>A0A438KHS0_VITVI</name>
<gene>
    <name evidence="2" type="ORF">CK203_002538</name>
</gene>
<dbReference type="SMART" id="SM00248">
    <property type="entry name" value="ANK"/>
    <property type="match status" value="3"/>
</dbReference>
<dbReference type="PANTHER" id="PTHR24121">
    <property type="entry name" value="NO MECHANORECEPTOR POTENTIAL C, ISOFORM D-RELATED"/>
    <property type="match status" value="1"/>
</dbReference>
<comment type="caution">
    <text evidence="2">The sequence shown here is derived from an EMBL/GenBank/DDBJ whole genome shotgun (WGS) entry which is preliminary data.</text>
</comment>
<dbReference type="PROSITE" id="PS50297">
    <property type="entry name" value="ANK_REP_REGION"/>
    <property type="match status" value="1"/>
</dbReference>
<feature type="repeat" description="ANK" evidence="1">
    <location>
        <begin position="82"/>
        <end position="114"/>
    </location>
</feature>
<protein>
    <submittedName>
        <fullName evidence="2">Uncharacterized protein</fullName>
    </submittedName>
</protein>
<evidence type="ECO:0000256" key="1">
    <source>
        <dbReference type="PROSITE-ProRule" id="PRU00023"/>
    </source>
</evidence>
<dbReference type="Pfam" id="PF12796">
    <property type="entry name" value="Ank_2"/>
    <property type="match status" value="1"/>
</dbReference>
<dbReference type="PROSITE" id="PS50088">
    <property type="entry name" value="ANK_REPEAT"/>
    <property type="match status" value="1"/>
</dbReference>
<accession>A0A438KHS0</accession>